<reference evidence="1 2" key="1">
    <citation type="submission" date="2019-04" db="EMBL/GenBank/DDBJ databases">
        <title>Herbidospora sp. NEAU-GS14.nov., a novel actinomycete isolated from soil.</title>
        <authorList>
            <person name="Han L."/>
        </authorList>
    </citation>
    <scope>NUCLEOTIDE SEQUENCE [LARGE SCALE GENOMIC DNA]</scope>
    <source>
        <strain evidence="1 2">NEAU-GS14</strain>
    </source>
</reference>
<organism evidence="1 2">
    <name type="scientific">Herbidospora galbida</name>
    <dbReference type="NCBI Taxonomy" id="2575442"/>
    <lineage>
        <taxon>Bacteria</taxon>
        <taxon>Bacillati</taxon>
        <taxon>Actinomycetota</taxon>
        <taxon>Actinomycetes</taxon>
        <taxon>Streptosporangiales</taxon>
        <taxon>Streptosporangiaceae</taxon>
        <taxon>Herbidospora</taxon>
    </lineage>
</organism>
<name>A0A4U3M971_9ACTN</name>
<sequence>MSSLFDRANEMTRVTVTVAEGKGDSLGSTKIWLTTIALPRSEARTIREDLERLFLEDIERVPAHFIDAHEGRYSWGADGGPFYEISIFLAQSTVDGLIAATTLKLFASLQARFQRAGESARNFADDFGNFREMDRDEAISFARWMIWSRYSKLLRNTYASANIDFPDESDSLELVSESYNISSESWDVVVKDSFGAKYRVEFLITDGLPLAQTIERQEPS</sequence>
<comment type="caution">
    <text evidence="1">The sequence shown here is derived from an EMBL/GenBank/DDBJ whole genome shotgun (WGS) entry which is preliminary data.</text>
</comment>
<dbReference type="RefSeq" id="WP_137249464.1">
    <property type="nucleotide sequence ID" value="NZ_SZQA01000026.1"/>
</dbReference>
<keyword evidence="2" id="KW-1185">Reference proteome</keyword>
<protein>
    <submittedName>
        <fullName evidence="1">Uncharacterized protein</fullName>
    </submittedName>
</protein>
<dbReference type="AlphaFoldDB" id="A0A4U3M971"/>
<gene>
    <name evidence="1" type="ORF">FDA94_24710</name>
</gene>
<dbReference type="EMBL" id="SZQA01000026">
    <property type="protein sequence ID" value="TKK85598.1"/>
    <property type="molecule type" value="Genomic_DNA"/>
</dbReference>
<evidence type="ECO:0000313" key="1">
    <source>
        <dbReference type="EMBL" id="TKK85598.1"/>
    </source>
</evidence>
<accession>A0A4U3M971</accession>
<dbReference type="Proteomes" id="UP000308705">
    <property type="component" value="Unassembled WGS sequence"/>
</dbReference>
<evidence type="ECO:0000313" key="2">
    <source>
        <dbReference type="Proteomes" id="UP000308705"/>
    </source>
</evidence>
<proteinExistence type="predicted"/>